<dbReference type="InterPro" id="IPR013149">
    <property type="entry name" value="ADH-like_C"/>
</dbReference>
<comment type="caution">
    <text evidence="7">The sequence shown here is derived from an EMBL/GenBank/DDBJ whole genome shotgun (WGS) entry which is preliminary data.</text>
</comment>
<dbReference type="InterPro" id="IPR011032">
    <property type="entry name" value="GroES-like_sf"/>
</dbReference>
<dbReference type="InterPro" id="IPR020843">
    <property type="entry name" value="ER"/>
</dbReference>
<evidence type="ECO:0000256" key="1">
    <source>
        <dbReference type="ARBA" id="ARBA00001947"/>
    </source>
</evidence>
<evidence type="ECO:0000313" key="7">
    <source>
        <dbReference type="EMBL" id="MDK6028939.1"/>
    </source>
</evidence>
<dbReference type="Gene3D" id="3.90.180.10">
    <property type="entry name" value="Medium-chain alcohol dehydrogenases, catalytic domain"/>
    <property type="match status" value="1"/>
</dbReference>
<organism evidence="7 8">
    <name type="scientific">Ignisphaera cupida</name>
    <dbReference type="NCBI Taxonomy" id="3050454"/>
    <lineage>
        <taxon>Archaea</taxon>
        <taxon>Thermoproteota</taxon>
        <taxon>Thermoprotei</taxon>
        <taxon>Desulfurococcales</taxon>
        <taxon>Desulfurococcaceae</taxon>
        <taxon>Ignisphaera</taxon>
    </lineage>
</organism>
<keyword evidence="4" id="KW-0862">Zinc</keyword>
<evidence type="ECO:0000259" key="6">
    <source>
        <dbReference type="SMART" id="SM00829"/>
    </source>
</evidence>
<dbReference type="Gene3D" id="3.40.50.720">
    <property type="entry name" value="NAD(P)-binding Rossmann-like Domain"/>
    <property type="match status" value="1"/>
</dbReference>
<dbReference type="EMBL" id="JASNVW010000003">
    <property type="protein sequence ID" value="MDK6028939.1"/>
    <property type="molecule type" value="Genomic_DNA"/>
</dbReference>
<evidence type="ECO:0000256" key="5">
    <source>
        <dbReference type="ARBA" id="ARBA00023002"/>
    </source>
</evidence>
<keyword evidence="8" id="KW-1185">Reference proteome</keyword>
<sequence length="334" mass="36511">MKAMVLYKPMSVDENPLVYTDVDVPKPEGKEVLIKISKCGVCRTDLHIVEGELPPRKLPVIPGHQIIGYVVDVGENVEGVSKGDRVGLPWLYKSCGVCKYCRRGLENLCENALFTGYSVDGGYAEYVVASADFVHKIPSGIADEFAAPLMCAGAIGYRSLKLTGLVERGEGVLGLFGYGAAAHLVLQIAKKLGLTVYVFTSSAWKIGKALENGADWAGKTDDSPPKPLDAAIVYAPVSSVFIEALKKVDRGGRVVLAEIYMSDVEKLPYSLLWHEREVKSVANVTRRDVAEVLQIASKHRIRPEVRLYPLKNANEALKELKHRNPLGQIVLDVP</sequence>
<dbReference type="Pfam" id="PF00107">
    <property type="entry name" value="ADH_zinc_N"/>
    <property type="match status" value="1"/>
</dbReference>
<dbReference type="SUPFAM" id="SSF51735">
    <property type="entry name" value="NAD(P)-binding Rossmann-fold domains"/>
    <property type="match status" value="1"/>
</dbReference>
<dbReference type="InterPro" id="IPR036291">
    <property type="entry name" value="NAD(P)-bd_dom_sf"/>
</dbReference>
<feature type="domain" description="Enoyl reductase (ER)" evidence="6">
    <location>
        <begin position="13"/>
        <end position="331"/>
    </location>
</feature>
<keyword evidence="3" id="KW-0479">Metal-binding</keyword>
<evidence type="ECO:0000313" key="8">
    <source>
        <dbReference type="Proteomes" id="UP001529235"/>
    </source>
</evidence>
<keyword evidence="5" id="KW-0560">Oxidoreductase</keyword>
<proteinExistence type="inferred from homology"/>
<dbReference type="GO" id="GO:0046872">
    <property type="term" value="F:metal ion binding"/>
    <property type="evidence" value="ECO:0007669"/>
    <property type="project" value="UniProtKB-KW"/>
</dbReference>
<dbReference type="PANTHER" id="PTHR42940">
    <property type="entry name" value="ALCOHOL DEHYDROGENASE 1-RELATED"/>
    <property type="match status" value="1"/>
</dbReference>
<gene>
    <name evidence="7" type="ORF">QPL79_06145</name>
</gene>
<comment type="similarity">
    <text evidence="2">Belongs to the zinc-containing alcohol dehydrogenase family.</text>
</comment>
<dbReference type="NCBIfam" id="TIGR02822">
    <property type="entry name" value="adh_fam_2"/>
    <property type="match status" value="1"/>
</dbReference>
<comment type="cofactor">
    <cofactor evidence="1">
        <name>Zn(2+)</name>
        <dbReference type="ChEBI" id="CHEBI:29105"/>
    </cofactor>
</comment>
<accession>A0ABD4Z8A1</accession>
<dbReference type="RefSeq" id="WP_285273923.1">
    <property type="nucleotide sequence ID" value="NZ_JASNVW010000003.1"/>
</dbReference>
<dbReference type="SUPFAM" id="SSF50129">
    <property type="entry name" value="GroES-like"/>
    <property type="match status" value="1"/>
</dbReference>
<dbReference type="Pfam" id="PF08240">
    <property type="entry name" value="ADH_N"/>
    <property type="match status" value="1"/>
</dbReference>
<evidence type="ECO:0000256" key="2">
    <source>
        <dbReference type="ARBA" id="ARBA00008072"/>
    </source>
</evidence>
<evidence type="ECO:0000256" key="4">
    <source>
        <dbReference type="ARBA" id="ARBA00022833"/>
    </source>
</evidence>
<dbReference type="InterPro" id="IPR013154">
    <property type="entry name" value="ADH-like_N"/>
</dbReference>
<reference evidence="7 8" key="1">
    <citation type="submission" date="2023-05" db="EMBL/GenBank/DDBJ databases">
        <title>A new hyperthermophilic archaea 'Ignisphaera cupida' sp. nov. and description of the family 'Ignisphaeraceae' fam. nov.</title>
        <authorList>
            <person name="Podosokorskaya O.A."/>
            <person name="Elcheninov A.G."/>
            <person name="Klukina A."/>
            <person name="Merkel A.Y."/>
        </authorList>
    </citation>
    <scope>NUCLEOTIDE SEQUENCE [LARGE SCALE GENOMIC DNA]</scope>
    <source>
        <strain evidence="7 8">4213-co</strain>
    </source>
</reference>
<dbReference type="InterPro" id="IPR014187">
    <property type="entry name" value="ADH_Zn_typ-2"/>
</dbReference>
<dbReference type="PANTHER" id="PTHR42940:SF8">
    <property type="entry name" value="VACUOLAR PROTEIN SORTING-ASSOCIATED PROTEIN 11"/>
    <property type="match status" value="1"/>
</dbReference>
<dbReference type="GO" id="GO:0016491">
    <property type="term" value="F:oxidoreductase activity"/>
    <property type="evidence" value="ECO:0007669"/>
    <property type="project" value="UniProtKB-KW"/>
</dbReference>
<protein>
    <submittedName>
        <fullName evidence="7">Zinc-dependent alcohol dehydrogenase family protein</fullName>
    </submittedName>
</protein>
<name>A0ABD4Z8A1_9CREN</name>
<dbReference type="SMART" id="SM00829">
    <property type="entry name" value="PKS_ER"/>
    <property type="match status" value="1"/>
</dbReference>
<dbReference type="Proteomes" id="UP001529235">
    <property type="component" value="Unassembled WGS sequence"/>
</dbReference>
<dbReference type="CDD" id="cd08298">
    <property type="entry name" value="CAD2"/>
    <property type="match status" value="1"/>
</dbReference>
<evidence type="ECO:0000256" key="3">
    <source>
        <dbReference type="ARBA" id="ARBA00022723"/>
    </source>
</evidence>
<dbReference type="AlphaFoldDB" id="A0ABD4Z8A1"/>